<keyword evidence="3" id="KW-1185">Reference proteome</keyword>
<sequence length="83" mass="9426">MLYRVRRENELVQRYFAELKKSGYDRNVMPEGNGGFGSPVEVLCEMCLLDISEVDDLHMVRKLSFCTLLLNTSSTHTALPVTS</sequence>
<dbReference type="Proteomes" id="UP000499080">
    <property type="component" value="Unassembled WGS sequence"/>
</dbReference>
<comment type="caution">
    <text evidence="2">The sequence shown here is derived from an EMBL/GenBank/DDBJ whole genome shotgun (WGS) entry which is preliminary data.</text>
</comment>
<reference evidence="2 3" key="1">
    <citation type="journal article" date="2019" name="Sci. Rep.">
        <title>Orb-weaving spider Araneus ventricosus genome elucidates the spidroin gene catalogue.</title>
        <authorList>
            <person name="Kono N."/>
            <person name="Nakamura H."/>
            <person name="Ohtoshi R."/>
            <person name="Moran D.A.P."/>
            <person name="Shinohara A."/>
            <person name="Yoshida Y."/>
            <person name="Fujiwara M."/>
            <person name="Mori M."/>
            <person name="Tomita M."/>
            <person name="Arakawa K."/>
        </authorList>
    </citation>
    <scope>NUCLEOTIDE SEQUENCE [LARGE SCALE GENOMIC DNA]</scope>
</reference>
<gene>
    <name evidence="2" type="ORF">AVEN_149337_1</name>
    <name evidence="1" type="ORF">AVEN_171551_1</name>
</gene>
<dbReference type="EMBL" id="BGPR01015807">
    <property type="protein sequence ID" value="GBN70698.1"/>
    <property type="molecule type" value="Genomic_DNA"/>
</dbReference>
<dbReference type="EMBL" id="BGPR01040536">
    <property type="protein sequence ID" value="GBO16670.1"/>
    <property type="molecule type" value="Genomic_DNA"/>
</dbReference>
<evidence type="ECO:0000313" key="2">
    <source>
        <dbReference type="EMBL" id="GBO16670.1"/>
    </source>
</evidence>
<proteinExistence type="predicted"/>
<accession>A0A4Y2UYJ2</accession>
<dbReference type="AlphaFoldDB" id="A0A4Y2UYJ2"/>
<evidence type="ECO:0000313" key="3">
    <source>
        <dbReference type="Proteomes" id="UP000499080"/>
    </source>
</evidence>
<name>A0A4Y2UYJ2_ARAVE</name>
<organism evidence="2 3">
    <name type="scientific">Araneus ventricosus</name>
    <name type="common">Orbweaver spider</name>
    <name type="synonym">Epeira ventricosa</name>
    <dbReference type="NCBI Taxonomy" id="182803"/>
    <lineage>
        <taxon>Eukaryota</taxon>
        <taxon>Metazoa</taxon>
        <taxon>Ecdysozoa</taxon>
        <taxon>Arthropoda</taxon>
        <taxon>Chelicerata</taxon>
        <taxon>Arachnida</taxon>
        <taxon>Araneae</taxon>
        <taxon>Araneomorphae</taxon>
        <taxon>Entelegynae</taxon>
        <taxon>Araneoidea</taxon>
        <taxon>Araneidae</taxon>
        <taxon>Araneus</taxon>
    </lineage>
</organism>
<protein>
    <submittedName>
        <fullName evidence="2">Uncharacterized protein</fullName>
    </submittedName>
</protein>
<evidence type="ECO:0000313" key="1">
    <source>
        <dbReference type="EMBL" id="GBN70698.1"/>
    </source>
</evidence>